<dbReference type="EMBL" id="JAEPRE010000120">
    <property type="protein sequence ID" value="KAG2232196.1"/>
    <property type="molecule type" value="Genomic_DNA"/>
</dbReference>
<dbReference type="AlphaFoldDB" id="A0A8H7SNG1"/>
<evidence type="ECO:0000313" key="2">
    <source>
        <dbReference type="Proteomes" id="UP000613177"/>
    </source>
</evidence>
<proteinExistence type="predicted"/>
<accession>A0A8H7SNG1</accession>
<name>A0A8H7SNG1_9FUNG</name>
<keyword evidence="2" id="KW-1185">Reference proteome</keyword>
<comment type="caution">
    <text evidence="1">The sequence shown here is derived from an EMBL/GenBank/DDBJ whole genome shotgun (WGS) entry which is preliminary data.</text>
</comment>
<protein>
    <submittedName>
        <fullName evidence="1">Uncharacterized protein</fullName>
    </submittedName>
</protein>
<reference evidence="1" key="1">
    <citation type="submission" date="2021-01" db="EMBL/GenBank/DDBJ databases">
        <title>Metabolic potential, ecology and presence of endohyphal bacteria is reflected in genomic diversity of Mucoromycotina.</title>
        <authorList>
            <person name="Muszewska A."/>
            <person name="Okrasinska A."/>
            <person name="Steczkiewicz K."/>
            <person name="Drgas O."/>
            <person name="Orlowska M."/>
            <person name="Perlinska-Lenart U."/>
            <person name="Aleksandrzak-Piekarczyk T."/>
            <person name="Szatraj K."/>
            <person name="Zielenkiewicz U."/>
            <person name="Pilsyk S."/>
            <person name="Malc E."/>
            <person name="Mieczkowski P."/>
            <person name="Kruszewska J.S."/>
            <person name="Biernat P."/>
            <person name="Pawlowska J."/>
        </authorList>
    </citation>
    <scope>NUCLEOTIDE SEQUENCE</scope>
    <source>
        <strain evidence="1">WA0000018081</strain>
    </source>
</reference>
<sequence>MERDAVACCHYTNRDCSRNSRNDDVVIFRLYLYFMNGSSDARIAKCTTGGALIIRGTQDNYHGECIDVNGVSTMFLLEKEHTYGSPPQTTKST</sequence>
<gene>
    <name evidence="1" type="ORF">INT48_004124</name>
</gene>
<evidence type="ECO:0000313" key="1">
    <source>
        <dbReference type="EMBL" id="KAG2232196.1"/>
    </source>
</evidence>
<organism evidence="1 2">
    <name type="scientific">Thamnidium elegans</name>
    <dbReference type="NCBI Taxonomy" id="101142"/>
    <lineage>
        <taxon>Eukaryota</taxon>
        <taxon>Fungi</taxon>
        <taxon>Fungi incertae sedis</taxon>
        <taxon>Mucoromycota</taxon>
        <taxon>Mucoromycotina</taxon>
        <taxon>Mucoromycetes</taxon>
        <taxon>Mucorales</taxon>
        <taxon>Mucorineae</taxon>
        <taxon>Mucoraceae</taxon>
        <taxon>Thamnidium</taxon>
    </lineage>
</organism>
<dbReference type="Proteomes" id="UP000613177">
    <property type="component" value="Unassembled WGS sequence"/>
</dbReference>